<dbReference type="SUPFAM" id="SSF48264">
    <property type="entry name" value="Cytochrome P450"/>
    <property type="match status" value="1"/>
</dbReference>
<dbReference type="PANTHER" id="PTHR46696:SF4">
    <property type="entry name" value="BIOTIN BIOSYNTHESIS CYTOCHROME P450"/>
    <property type="match status" value="1"/>
</dbReference>
<dbReference type="InterPro" id="IPR002397">
    <property type="entry name" value="Cyt_P450_B"/>
</dbReference>
<evidence type="ECO:0000256" key="1">
    <source>
        <dbReference type="ARBA" id="ARBA00010617"/>
    </source>
</evidence>
<dbReference type="Gene3D" id="1.10.630.10">
    <property type="entry name" value="Cytochrome P450"/>
    <property type="match status" value="1"/>
</dbReference>
<keyword evidence="2" id="KW-0349">Heme</keyword>
<dbReference type="PROSITE" id="PS00086">
    <property type="entry name" value="CYTOCHROME_P450"/>
    <property type="match status" value="1"/>
</dbReference>
<protein>
    <submittedName>
        <fullName evidence="3">Cytochrome P450</fullName>
    </submittedName>
</protein>
<dbReference type="RefSeq" id="WP_344237189.1">
    <property type="nucleotide sequence ID" value="NZ_BAAAHH010000002.1"/>
</dbReference>
<comment type="caution">
    <text evidence="3">The sequence shown here is derived from an EMBL/GenBank/DDBJ whole genome shotgun (WGS) entry which is preliminary data.</text>
</comment>
<reference evidence="3 4" key="1">
    <citation type="journal article" date="2019" name="Int. J. Syst. Evol. Microbiol.">
        <title>The Global Catalogue of Microorganisms (GCM) 10K type strain sequencing project: providing services to taxonomists for standard genome sequencing and annotation.</title>
        <authorList>
            <consortium name="The Broad Institute Genomics Platform"/>
            <consortium name="The Broad Institute Genome Sequencing Center for Infectious Disease"/>
            <person name="Wu L."/>
            <person name="Ma J."/>
        </authorList>
    </citation>
    <scope>NUCLEOTIDE SEQUENCE [LARGE SCALE GENOMIC DNA]</scope>
    <source>
        <strain evidence="3 4">JCM 10696</strain>
    </source>
</reference>
<dbReference type="InterPro" id="IPR001128">
    <property type="entry name" value="Cyt_P450"/>
</dbReference>
<dbReference type="InterPro" id="IPR036396">
    <property type="entry name" value="Cyt_P450_sf"/>
</dbReference>
<comment type="similarity">
    <text evidence="1 2">Belongs to the cytochrome P450 family.</text>
</comment>
<keyword evidence="2" id="KW-0560">Oxidoreductase</keyword>
<keyword evidence="4" id="KW-1185">Reference proteome</keyword>
<accession>A0ABN1QD77</accession>
<evidence type="ECO:0000256" key="2">
    <source>
        <dbReference type="RuleBase" id="RU000461"/>
    </source>
</evidence>
<dbReference type="InterPro" id="IPR017972">
    <property type="entry name" value="Cyt_P450_CS"/>
</dbReference>
<organism evidence="3 4">
    <name type="scientific">Actinocorallia libanotica</name>
    <dbReference type="NCBI Taxonomy" id="46162"/>
    <lineage>
        <taxon>Bacteria</taxon>
        <taxon>Bacillati</taxon>
        <taxon>Actinomycetota</taxon>
        <taxon>Actinomycetes</taxon>
        <taxon>Streptosporangiales</taxon>
        <taxon>Thermomonosporaceae</taxon>
        <taxon>Actinocorallia</taxon>
    </lineage>
</organism>
<evidence type="ECO:0000313" key="3">
    <source>
        <dbReference type="EMBL" id="GAA0940637.1"/>
    </source>
</evidence>
<proteinExistence type="inferred from homology"/>
<dbReference type="PRINTS" id="PR00385">
    <property type="entry name" value="P450"/>
</dbReference>
<keyword evidence="2" id="KW-0408">Iron</keyword>
<dbReference type="EMBL" id="BAAAHH010000002">
    <property type="protein sequence ID" value="GAA0940637.1"/>
    <property type="molecule type" value="Genomic_DNA"/>
</dbReference>
<dbReference type="PANTHER" id="PTHR46696">
    <property type="entry name" value="P450, PUTATIVE (EUROFUNG)-RELATED"/>
    <property type="match status" value="1"/>
</dbReference>
<name>A0ABN1QD77_9ACTN</name>
<dbReference type="Pfam" id="PF00067">
    <property type="entry name" value="p450"/>
    <property type="match status" value="1"/>
</dbReference>
<keyword evidence="2" id="KW-0503">Monooxygenase</keyword>
<dbReference type="CDD" id="cd11078">
    <property type="entry name" value="CYP130-like"/>
    <property type="match status" value="1"/>
</dbReference>
<keyword evidence="2" id="KW-0479">Metal-binding</keyword>
<gene>
    <name evidence="3" type="ORF">GCM10009550_10220</name>
</gene>
<dbReference type="PRINTS" id="PR00359">
    <property type="entry name" value="BP450"/>
</dbReference>
<sequence length="400" mass="44848">MSSDLEYSPYDYRVHEDPYPLYARLRREAPLYRNEELDFWALSRHADVAPAFRDWESFSSVNGVTLDASAWGPHAHRTMSFLALDPPRHTRLRGLVSRGFTPRRVRELHPRIQEMSRTLLASLLEKQAEGEPFDFIADFAGVLPMDVISELMGVPAADRPELRRLADVVVHREEGVHDVPPAGMDAALTLVGYYEDLLAAKRRQPGDDLTSALLEAEIDGDRLADREIIAFLFLMVIAGNETTTKLLANALYWAWKHGLTDRALKEPVDAWVEETLRYDTSSQQLARTVTADFTAHGRTVPAGSRLLLLVGAANRDETVFPDADRYDLDRDTSQLISFGGGRHHCLGASMARLEARVALTEFTRLVSAYEVDEANAVRVHSSNVRGFATLPISLIDRSPR</sequence>
<dbReference type="Proteomes" id="UP001500665">
    <property type="component" value="Unassembled WGS sequence"/>
</dbReference>
<evidence type="ECO:0000313" key="4">
    <source>
        <dbReference type="Proteomes" id="UP001500665"/>
    </source>
</evidence>